<proteinExistence type="predicted"/>
<dbReference type="SUPFAM" id="SSF50978">
    <property type="entry name" value="WD40 repeat-like"/>
    <property type="match status" value="1"/>
</dbReference>
<feature type="repeat" description="WD" evidence="8">
    <location>
        <begin position="336"/>
        <end position="377"/>
    </location>
</feature>
<evidence type="ECO:0000313" key="12">
    <source>
        <dbReference type="Proteomes" id="UP000005226"/>
    </source>
</evidence>
<dbReference type="Gene3D" id="2.130.10.10">
    <property type="entry name" value="YVTN repeat-like/Quinoprotein amine dehydrogenase"/>
    <property type="match status" value="3"/>
</dbReference>
<comment type="subcellular location">
    <subcellularLocation>
        <location evidence="2">Cytoplasm</location>
    </subcellularLocation>
    <subcellularLocation>
        <location evidence="1">Nucleus</location>
    </subcellularLocation>
</comment>
<evidence type="ECO:0000256" key="2">
    <source>
        <dbReference type="ARBA" id="ARBA00004496"/>
    </source>
</evidence>
<reference evidence="11 12" key="1">
    <citation type="journal article" date="2011" name="Genome Biol. Evol.">
        <title>Integration of the genetic map and genome assembly of fugu facilitates insights into distinct features of genome evolution in teleosts and mammals.</title>
        <authorList>
            <person name="Kai W."/>
            <person name="Kikuchi K."/>
            <person name="Tohari S."/>
            <person name="Chew A.K."/>
            <person name="Tay A."/>
            <person name="Fujiwara A."/>
            <person name="Hosoya S."/>
            <person name="Suetake H."/>
            <person name="Naruse K."/>
            <person name="Brenner S."/>
            <person name="Suzuki Y."/>
            <person name="Venkatesh B."/>
        </authorList>
    </citation>
    <scope>NUCLEOTIDE SEQUENCE [LARGE SCALE GENOMIC DNA]</scope>
</reference>
<dbReference type="InterPro" id="IPR019775">
    <property type="entry name" value="WD40_repeat_CS"/>
</dbReference>
<dbReference type="AlphaFoldDB" id="A0A674MUN0"/>
<feature type="repeat" description="WD" evidence="8">
    <location>
        <begin position="201"/>
        <end position="232"/>
    </location>
</feature>
<dbReference type="InterPro" id="IPR020472">
    <property type="entry name" value="WD40_PAC1"/>
</dbReference>
<evidence type="ECO:0000256" key="3">
    <source>
        <dbReference type="ARBA" id="ARBA00022490"/>
    </source>
</evidence>
<feature type="region of interest" description="Disordered" evidence="10">
    <location>
        <begin position="1"/>
        <end position="37"/>
    </location>
</feature>
<sequence length="511" mass="56441">MPGEGGSTSGSALAGRHPKQKRKAHSLSIRRTNSTEERPLGILRGDMLEGQDSKLPLSLRNNLLDLFSQIEREFENLYIENIELRREIDSLNERLTGDGQTVEGGDPSKGVLKTKASHSTSQLSQKLKTTYKASTSKIVSSFKATTGSRALCQLLKEYVGHRDGIWDLSVARTQPVVLGTASADHSALLWSIETGKCLLRYAGHAGSVNSIKFHPTEQMALTASGDQTAHIWRYMVQLPAPQPPPDVSNCSVLCVVHPQALCDDDQDSSDREEGEVDGEGLCEVPTVRVATTTLKSHQGVVIAADWLVGGRQVVTASWDRAANLYEVETSELVHTLTGHDQELTHCCTHPTQRLVVTSSRDTTFRLWDFRDPSIHSVNVFQGHTDTVTSAVFTVGDNVVSGSDDRTVKVWDLKNMRSPIATIRTDSAVNRISVSANQRIIALPHDNRQVRLFDMSGVRLARLPRSNRMGHRRMVCCTAWNEENQSCNLFTCGFDRQAIGWNINIPALLQEK</sequence>
<evidence type="ECO:0000256" key="9">
    <source>
        <dbReference type="SAM" id="Coils"/>
    </source>
</evidence>
<dbReference type="FunFam" id="2.130.10.10:FF:000080">
    <property type="entry name" value="WD repeat-containing protein 37"/>
    <property type="match status" value="1"/>
</dbReference>
<evidence type="ECO:0000313" key="11">
    <source>
        <dbReference type="Ensembl" id="ENSTRUP00000064894.1"/>
    </source>
</evidence>
<evidence type="ECO:0000256" key="4">
    <source>
        <dbReference type="ARBA" id="ARBA00022574"/>
    </source>
</evidence>
<feature type="coiled-coil region" evidence="9">
    <location>
        <begin position="67"/>
        <end position="94"/>
    </location>
</feature>
<feature type="compositionally biased region" description="Basic residues" evidence="10">
    <location>
        <begin position="16"/>
        <end position="25"/>
    </location>
</feature>
<dbReference type="FunFam" id="2.130.10.10:FF:000666">
    <property type="entry name" value="WD repeat-containing protein 37 isoform X2"/>
    <property type="match status" value="1"/>
</dbReference>
<evidence type="ECO:0000256" key="6">
    <source>
        <dbReference type="ARBA" id="ARBA00023242"/>
    </source>
</evidence>
<keyword evidence="6" id="KW-0539">Nucleus</keyword>
<evidence type="ECO:0000256" key="7">
    <source>
        <dbReference type="ARBA" id="ARBA00040954"/>
    </source>
</evidence>
<dbReference type="Pfam" id="PF00400">
    <property type="entry name" value="WD40"/>
    <property type="match status" value="5"/>
</dbReference>
<dbReference type="InterPro" id="IPR015943">
    <property type="entry name" value="WD40/YVTN_repeat-like_dom_sf"/>
</dbReference>
<dbReference type="Ensembl" id="ENSTRUT00000076492.1">
    <property type="protein sequence ID" value="ENSTRUP00000064894.1"/>
    <property type="gene ID" value="ENSTRUG00000010707.3"/>
</dbReference>
<dbReference type="CDD" id="cd00200">
    <property type="entry name" value="WD40"/>
    <property type="match status" value="1"/>
</dbReference>
<evidence type="ECO:0000256" key="10">
    <source>
        <dbReference type="SAM" id="MobiDB-lite"/>
    </source>
</evidence>
<reference evidence="11" key="3">
    <citation type="submission" date="2025-09" db="UniProtKB">
        <authorList>
            <consortium name="Ensembl"/>
        </authorList>
    </citation>
    <scope>IDENTIFICATION</scope>
</reference>
<dbReference type="GO" id="GO:0005737">
    <property type="term" value="C:cytoplasm"/>
    <property type="evidence" value="ECO:0007669"/>
    <property type="project" value="UniProtKB-SubCell"/>
</dbReference>
<organism evidence="11 12">
    <name type="scientific">Takifugu rubripes</name>
    <name type="common">Japanese pufferfish</name>
    <name type="synonym">Fugu rubripes</name>
    <dbReference type="NCBI Taxonomy" id="31033"/>
    <lineage>
        <taxon>Eukaryota</taxon>
        <taxon>Metazoa</taxon>
        <taxon>Chordata</taxon>
        <taxon>Craniata</taxon>
        <taxon>Vertebrata</taxon>
        <taxon>Euteleostomi</taxon>
        <taxon>Actinopterygii</taxon>
        <taxon>Neopterygii</taxon>
        <taxon>Teleostei</taxon>
        <taxon>Neoteleostei</taxon>
        <taxon>Acanthomorphata</taxon>
        <taxon>Eupercaria</taxon>
        <taxon>Tetraodontiformes</taxon>
        <taxon>Tetradontoidea</taxon>
        <taxon>Tetraodontidae</taxon>
        <taxon>Takifugu</taxon>
    </lineage>
</organism>
<keyword evidence="9" id="KW-0175">Coiled coil</keyword>
<dbReference type="PANTHER" id="PTHR19855:SF12">
    <property type="entry name" value="WD REPEAT-CONTAINING PROTEIN 37"/>
    <property type="match status" value="1"/>
</dbReference>
<dbReference type="GO" id="GO:0005634">
    <property type="term" value="C:nucleus"/>
    <property type="evidence" value="ECO:0007669"/>
    <property type="project" value="UniProtKB-SubCell"/>
</dbReference>
<gene>
    <name evidence="11" type="primary">LOC101078020</name>
</gene>
<dbReference type="GeneTree" id="ENSGT00930000150950"/>
<keyword evidence="12" id="KW-1185">Reference proteome</keyword>
<name>A0A674MUN0_TAKRU</name>
<evidence type="ECO:0000256" key="1">
    <source>
        <dbReference type="ARBA" id="ARBA00004123"/>
    </source>
</evidence>
<evidence type="ECO:0000256" key="5">
    <source>
        <dbReference type="ARBA" id="ARBA00022737"/>
    </source>
</evidence>
<evidence type="ECO:0000256" key="8">
    <source>
        <dbReference type="PROSITE-ProRule" id="PRU00221"/>
    </source>
</evidence>
<dbReference type="PROSITE" id="PS50294">
    <property type="entry name" value="WD_REPEATS_REGION"/>
    <property type="match status" value="3"/>
</dbReference>
<keyword evidence="5" id="KW-0677">Repeat</keyword>
<feature type="repeat" description="WD" evidence="8">
    <location>
        <begin position="380"/>
        <end position="420"/>
    </location>
</feature>
<keyword evidence="4 8" id="KW-0853">WD repeat</keyword>
<keyword evidence="3" id="KW-0963">Cytoplasm</keyword>
<dbReference type="PROSITE" id="PS00678">
    <property type="entry name" value="WD_REPEATS_1"/>
    <property type="match status" value="1"/>
</dbReference>
<dbReference type="InterPro" id="IPR001680">
    <property type="entry name" value="WD40_rpt"/>
</dbReference>
<dbReference type="Proteomes" id="UP000005226">
    <property type="component" value="Chromosome 10"/>
</dbReference>
<accession>A0A674MUN0</accession>
<dbReference type="SMART" id="SM00320">
    <property type="entry name" value="WD40"/>
    <property type="match status" value="7"/>
</dbReference>
<dbReference type="PRINTS" id="PR00320">
    <property type="entry name" value="GPROTEINBRPT"/>
</dbReference>
<dbReference type="PANTHER" id="PTHR19855">
    <property type="entry name" value="WD40 REPEAT PROTEIN 12, 37"/>
    <property type="match status" value="1"/>
</dbReference>
<dbReference type="PROSITE" id="PS50082">
    <property type="entry name" value="WD_REPEATS_2"/>
    <property type="match status" value="5"/>
</dbReference>
<dbReference type="FunFam" id="2.130.10.10:FF:000152">
    <property type="entry name" value="WD repeat-containing protein 37"/>
    <property type="match status" value="1"/>
</dbReference>
<reference evidence="11" key="2">
    <citation type="submission" date="2025-08" db="UniProtKB">
        <authorList>
            <consortium name="Ensembl"/>
        </authorList>
    </citation>
    <scope>IDENTIFICATION</scope>
</reference>
<dbReference type="InterPro" id="IPR036322">
    <property type="entry name" value="WD40_repeat_dom_sf"/>
</dbReference>
<protein>
    <recommendedName>
        <fullName evidence="7">WD repeat-containing protein 37</fullName>
    </recommendedName>
</protein>
<feature type="repeat" description="WD" evidence="8">
    <location>
        <begin position="294"/>
        <end position="335"/>
    </location>
</feature>
<feature type="repeat" description="WD" evidence="8">
    <location>
        <begin position="158"/>
        <end position="200"/>
    </location>
</feature>